<gene>
    <name evidence="1" type="primary">b321L</name>
    <name evidence="1" type="ORF">NY2A_b321L</name>
</gene>
<name>A7IWJ6_PBCVN</name>
<evidence type="ECO:0000313" key="2">
    <source>
        <dbReference type="Proteomes" id="UP000202419"/>
    </source>
</evidence>
<dbReference type="KEGG" id="vg:5659416"/>
<evidence type="ECO:0000313" key="1">
    <source>
        <dbReference type="EMBL" id="ABT14720.1"/>
    </source>
</evidence>
<accession>A7IWJ6</accession>
<protein>
    <submittedName>
        <fullName evidence="1">Uncharacterized protein b321L</fullName>
    </submittedName>
</protein>
<dbReference type="Proteomes" id="UP000202419">
    <property type="component" value="Segment"/>
</dbReference>
<dbReference type="GeneID" id="5659416"/>
<organism evidence="1 2">
    <name type="scientific">Paramecium bursaria Chlorella virus NY2A</name>
    <name type="common">PBCV-NY2A</name>
    <dbReference type="NCBI Taxonomy" id="46021"/>
    <lineage>
        <taxon>Viruses</taxon>
        <taxon>Varidnaviria</taxon>
        <taxon>Bamfordvirae</taxon>
        <taxon>Nucleocytoviricota</taxon>
        <taxon>Megaviricetes</taxon>
        <taxon>Algavirales</taxon>
        <taxon>Phycodnaviridae</taxon>
        <taxon>Chlorovirus</taxon>
        <taxon>Chlorovirus americanus</taxon>
    </lineage>
</organism>
<organismHost>
    <name type="scientific">Chlorella</name>
    <dbReference type="NCBI Taxonomy" id="3071"/>
</organismHost>
<reference evidence="1 2" key="1">
    <citation type="journal article" date="2007" name="Virology">
        <title>Sequence and annotation of the 369-kb NY-2A and the 345-kb AR158 viruses that infect Chlorella NC64A.</title>
        <authorList>
            <person name="Fitzgerald L.A."/>
            <person name="Graves M.V."/>
            <person name="Li X."/>
            <person name="Feldblyum T."/>
            <person name="Nierman W.C."/>
            <person name="Van Etten J.L."/>
        </authorList>
    </citation>
    <scope>NUCLEOTIDE SEQUENCE [LARGE SCALE GENOMIC DNA]</scope>
    <source>
        <strain evidence="1 2">NY-2A</strain>
    </source>
</reference>
<dbReference type="RefSeq" id="YP_001497517.1">
    <property type="nucleotide sequence ID" value="NC_009898.1"/>
</dbReference>
<dbReference type="EMBL" id="DQ491002">
    <property type="protein sequence ID" value="ABT14720.1"/>
    <property type="molecule type" value="Genomic_DNA"/>
</dbReference>
<keyword evidence="2" id="KW-1185">Reference proteome</keyword>
<proteinExistence type="predicted"/>
<sequence length="100" mass="11249">MSFPSYHIPAALTRSQFRNRGVYDLYDKSISVPIDELSSSAKNVDTIMMISVSFRVLSKSLVPITGQILVIEQPISPMGVSRPSFIIFSFVSHWVYSLYS</sequence>